<evidence type="ECO:0000313" key="3">
    <source>
        <dbReference type="EMBL" id="PTB39037.1"/>
    </source>
</evidence>
<dbReference type="InterPro" id="IPR002376">
    <property type="entry name" value="Formyl_transf_N"/>
</dbReference>
<accession>A0A2T3Z2K4</accession>
<dbReference type="OrthoDB" id="10268103at2759"/>
<dbReference type="AlphaFoldDB" id="A0A2T3Z2K4"/>
<dbReference type="GO" id="GO:0005739">
    <property type="term" value="C:mitochondrion"/>
    <property type="evidence" value="ECO:0007669"/>
    <property type="project" value="TreeGrafter"/>
</dbReference>
<evidence type="ECO:0000259" key="2">
    <source>
        <dbReference type="Pfam" id="PF00551"/>
    </source>
</evidence>
<dbReference type="GO" id="GO:0004479">
    <property type="term" value="F:methionyl-tRNA formyltransferase activity"/>
    <property type="evidence" value="ECO:0007669"/>
    <property type="project" value="UniProtKB-EC"/>
</dbReference>
<gene>
    <name evidence="3" type="ORF">M441DRAFT_71377</name>
</gene>
<dbReference type="PANTHER" id="PTHR11138:SF5">
    <property type="entry name" value="METHIONYL-TRNA FORMYLTRANSFERASE, MITOCHONDRIAL"/>
    <property type="match status" value="1"/>
</dbReference>
<dbReference type="Pfam" id="PF00551">
    <property type="entry name" value="Formyl_trans_N"/>
    <property type="match status" value="1"/>
</dbReference>
<dbReference type="Proteomes" id="UP000240493">
    <property type="component" value="Unassembled WGS sequence"/>
</dbReference>
<protein>
    <recommendedName>
        <fullName evidence="1">methionyl-tRNA formyltransferase</fullName>
        <ecNumber evidence="1">2.1.2.9</ecNumber>
    </recommendedName>
</protein>
<evidence type="ECO:0000313" key="4">
    <source>
        <dbReference type="Proteomes" id="UP000240493"/>
    </source>
</evidence>
<feature type="domain" description="Formyl transferase N-terminal" evidence="2">
    <location>
        <begin position="66"/>
        <end position="219"/>
    </location>
</feature>
<dbReference type="STRING" id="1042311.A0A2T3Z2K4"/>
<dbReference type="EMBL" id="KZ679265">
    <property type="protein sequence ID" value="PTB39037.1"/>
    <property type="molecule type" value="Genomic_DNA"/>
</dbReference>
<proteinExistence type="predicted"/>
<dbReference type="InterPro" id="IPR036477">
    <property type="entry name" value="Formyl_transf_N_sf"/>
</dbReference>
<sequence>MIRPFFNPASSLRLKLATSQRRCFSSDIGRKVSDPLRVLFCGSDAFSCESLRALHREHEVNRKLIESLDVMVLPPRRTGRGFKEITEVPCKSVAEHLGLRIHQRETFRGWSIPEGTNLIVVVSFGLFVPPRILKSAKYGGLNVHPSLLPHLRGPAPIHHAMMRNDKYTGVSLQTLDPKAFDHGIVLAQTPSPGIPIPAGATLRHLTESLAKVGAEMLVQGLRDGVHVLPYTNVGWMADQLKEKELVHAPKVSKGESQINWPEWNSPDIARFLNIFNTVWTHARNDKGNFKRVLFLDAESVSEQDVTGRSEEIVFRYERGNETDDIQRNVRVDDEHDAFYIQTVGESWVRVRNVKVDGKTTQTAKVGMREFMKKMK</sequence>
<reference evidence="3 4" key="1">
    <citation type="submission" date="2016-07" db="EMBL/GenBank/DDBJ databases">
        <title>Multiple horizontal gene transfer events from other fungi enriched the ability of initially mycotrophic Trichoderma (Ascomycota) to feed on dead plant biomass.</title>
        <authorList>
            <consortium name="DOE Joint Genome Institute"/>
            <person name="Aerts A."/>
            <person name="Atanasova L."/>
            <person name="Chenthamara K."/>
            <person name="Zhang J."/>
            <person name="Grujic M."/>
            <person name="Henrissat B."/>
            <person name="Kuo A."/>
            <person name="Salamov A."/>
            <person name="Lipzen A."/>
            <person name="Labutti K."/>
            <person name="Barry K."/>
            <person name="Miao Y."/>
            <person name="Rahimi M.J."/>
            <person name="Shen Q."/>
            <person name="Grigoriev I.V."/>
            <person name="Kubicek C.P."/>
            <person name="Druzhinina I.S."/>
        </authorList>
    </citation>
    <scope>NUCLEOTIDE SEQUENCE [LARGE SCALE GENOMIC DNA]</scope>
    <source>
        <strain evidence="3 4">CBS 433.97</strain>
    </source>
</reference>
<dbReference type="CDD" id="cd08646">
    <property type="entry name" value="FMT_core_Met-tRNA-FMT_N"/>
    <property type="match status" value="1"/>
</dbReference>
<keyword evidence="4" id="KW-1185">Reference proteome</keyword>
<dbReference type="EC" id="2.1.2.9" evidence="1"/>
<dbReference type="PANTHER" id="PTHR11138">
    <property type="entry name" value="METHIONYL-TRNA FORMYLTRANSFERASE"/>
    <property type="match status" value="1"/>
</dbReference>
<evidence type="ECO:0000256" key="1">
    <source>
        <dbReference type="ARBA" id="ARBA00012261"/>
    </source>
</evidence>
<dbReference type="Gene3D" id="3.40.50.12230">
    <property type="match status" value="1"/>
</dbReference>
<name>A0A2T3Z2K4_TRIA4</name>
<dbReference type="SUPFAM" id="SSF53328">
    <property type="entry name" value="Formyltransferase"/>
    <property type="match status" value="1"/>
</dbReference>
<dbReference type="InterPro" id="IPR041711">
    <property type="entry name" value="Met-tRNA-FMT_N"/>
</dbReference>
<organism evidence="3 4">
    <name type="scientific">Trichoderma asperellum (strain ATCC 204424 / CBS 433.97 / NBRC 101777)</name>
    <dbReference type="NCBI Taxonomy" id="1042311"/>
    <lineage>
        <taxon>Eukaryota</taxon>
        <taxon>Fungi</taxon>
        <taxon>Dikarya</taxon>
        <taxon>Ascomycota</taxon>
        <taxon>Pezizomycotina</taxon>
        <taxon>Sordariomycetes</taxon>
        <taxon>Hypocreomycetidae</taxon>
        <taxon>Hypocreales</taxon>
        <taxon>Hypocreaceae</taxon>
        <taxon>Trichoderma</taxon>
    </lineage>
</organism>